<gene>
    <name evidence="2" type="ORF">CYMTET_47882</name>
</gene>
<comment type="caution">
    <text evidence="2">The sequence shown here is derived from an EMBL/GenBank/DDBJ whole genome shotgun (WGS) entry which is preliminary data.</text>
</comment>
<protein>
    <submittedName>
        <fullName evidence="2">Uncharacterized protein</fullName>
    </submittedName>
</protein>
<evidence type="ECO:0000313" key="3">
    <source>
        <dbReference type="Proteomes" id="UP001190700"/>
    </source>
</evidence>
<dbReference type="EMBL" id="LGRX02033173">
    <property type="protein sequence ID" value="KAK3242424.1"/>
    <property type="molecule type" value="Genomic_DNA"/>
</dbReference>
<proteinExistence type="predicted"/>
<evidence type="ECO:0000313" key="2">
    <source>
        <dbReference type="EMBL" id="KAK3242424.1"/>
    </source>
</evidence>
<feature type="region of interest" description="Disordered" evidence="1">
    <location>
        <begin position="143"/>
        <end position="181"/>
    </location>
</feature>
<accession>A0AAE0EW67</accession>
<dbReference type="Proteomes" id="UP001190700">
    <property type="component" value="Unassembled WGS sequence"/>
</dbReference>
<name>A0AAE0EW67_9CHLO</name>
<dbReference type="AlphaFoldDB" id="A0AAE0EW67"/>
<keyword evidence="3" id="KW-1185">Reference proteome</keyword>
<feature type="compositionally biased region" description="Basic residues" evidence="1">
    <location>
        <begin position="157"/>
        <end position="170"/>
    </location>
</feature>
<reference evidence="2 3" key="1">
    <citation type="journal article" date="2015" name="Genome Biol. Evol.">
        <title>Comparative Genomics of a Bacterivorous Green Alga Reveals Evolutionary Causalities and Consequences of Phago-Mixotrophic Mode of Nutrition.</title>
        <authorList>
            <person name="Burns J.A."/>
            <person name="Paasch A."/>
            <person name="Narechania A."/>
            <person name="Kim E."/>
        </authorList>
    </citation>
    <scope>NUCLEOTIDE SEQUENCE [LARGE SCALE GENOMIC DNA]</scope>
    <source>
        <strain evidence="2 3">PLY_AMNH</strain>
    </source>
</reference>
<organism evidence="2 3">
    <name type="scientific">Cymbomonas tetramitiformis</name>
    <dbReference type="NCBI Taxonomy" id="36881"/>
    <lineage>
        <taxon>Eukaryota</taxon>
        <taxon>Viridiplantae</taxon>
        <taxon>Chlorophyta</taxon>
        <taxon>Pyramimonadophyceae</taxon>
        <taxon>Pyramimonadales</taxon>
        <taxon>Pyramimonadaceae</taxon>
        <taxon>Cymbomonas</taxon>
    </lineage>
</organism>
<feature type="region of interest" description="Disordered" evidence="1">
    <location>
        <begin position="1"/>
        <end position="102"/>
    </location>
</feature>
<sequence>MLQQGKAMEKMNGIETGMTANDGLRGNRVPAEQRAPEAEEGEGEMLHAPLCGAGDTGNEAPRVGKDAVTKEALAQPQDLKPRWYTAETEEEEREEQYPKNLVSQGIFRDDGKLNMYQVDLAMEELDARTPGARTMQDMLHVLEETDPDVPENDTKKTGKPKGHANAHNRKWALTTADDTGL</sequence>
<evidence type="ECO:0000256" key="1">
    <source>
        <dbReference type="SAM" id="MobiDB-lite"/>
    </source>
</evidence>